<dbReference type="Gene3D" id="1.10.10.10">
    <property type="entry name" value="Winged helix-like DNA-binding domain superfamily/Winged helix DNA-binding domain"/>
    <property type="match status" value="1"/>
</dbReference>
<evidence type="ECO:0000313" key="2">
    <source>
        <dbReference type="EMBL" id="KKB55720.1"/>
    </source>
</evidence>
<dbReference type="AlphaFoldDB" id="A0A0F5JDY7"/>
<protein>
    <recommendedName>
        <fullName evidence="4">HTH crp-type domain-containing protein</fullName>
    </recommendedName>
</protein>
<organism evidence="2 3">
    <name type="scientific">Parabacteroides gordonii MS-1 = DSM 23371</name>
    <dbReference type="NCBI Taxonomy" id="1203610"/>
    <lineage>
        <taxon>Bacteria</taxon>
        <taxon>Pseudomonadati</taxon>
        <taxon>Bacteroidota</taxon>
        <taxon>Bacteroidia</taxon>
        <taxon>Bacteroidales</taxon>
        <taxon>Tannerellaceae</taxon>
        <taxon>Parabacteroides</taxon>
    </lineage>
</organism>
<reference evidence="2 3" key="1">
    <citation type="submission" date="2013-04" db="EMBL/GenBank/DDBJ databases">
        <title>The Genome Sequence of Parabacteroides gordonii DSM 23371.</title>
        <authorList>
            <consortium name="The Broad Institute Genomics Platform"/>
            <person name="Earl A."/>
            <person name="Ward D."/>
            <person name="Feldgarden M."/>
            <person name="Gevers D."/>
            <person name="Martens E."/>
            <person name="Sakamoto M."/>
            <person name="Benno Y."/>
            <person name="Suzuki N."/>
            <person name="Matsunaga N."/>
            <person name="Koshihara K."/>
            <person name="Seki M."/>
            <person name="Komiya H."/>
            <person name="Walker B."/>
            <person name="Young S."/>
            <person name="Zeng Q."/>
            <person name="Gargeya S."/>
            <person name="Fitzgerald M."/>
            <person name="Haas B."/>
            <person name="Abouelleil A."/>
            <person name="Allen A.W."/>
            <person name="Alvarado L."/>
            <person name="Arachchi H.M."/>
            <person name="Berlin A.M."/>
            <person name="Chapman S.B."/>
            <person name="Gainer-Dewar J."/>
            <person name="Goldberg J."/>
            <person name="Griggs A."/>
            <person name="Gujja S."/>
            <person name="Hansen M."/>
            <person name="Howarth C."/>
            <person name="Imamovic A."/>
            <person name="Ireland A."/>
            <person name="Larimer J."/>
            <person name="McCowan C."/>
            <person name="Murphy C."/>
            <person name="Pearson M."/>
            <person name="Poon T.W."/>
            <person name="Priest M."/>
            <person name="Roberts A."/>
            <person name="Saif S."/>
            <person name="Shea T."/>
            <person name="Sisk P."/>
            <person name="Sykes S."/>
            <person name="Wortman J."/>
            <person name="Nusbaum C."/>
            <person name="Birren B."/>
        </authorList>
    </citation>
    <scope>NUCLEOTIDE SEQUENCE [LARGE SCALE GENOMIC DNA]</scope>
    <source>
        <strain evidence="2 3">MS-1</strain>
    </source>
</reference>
<keyword evidence="3" id="KW-1185">Reference proteome</keyword>
<comment type="caution">
    <text evidence="2">The sequence shown here is derived from an EMBL/GenBank/DDBJ whole genome shotgun (WGS) entry which is preliminary data.</text>
</comment>
<sequence>MKCQELQKNGRGSRRNGFLRVPHFLLDDLYSDDPVRRSKAGVYLCLLRHLYFADGVVVVNRRRMTCRKGEWITTVRQLEQKTGIPRTTIGRVLKRLEEEGDFEIRHEGRFTFVRSLRVEMGTDATAVPKEEVPRPGDAAFGGRSVERPNYKRFKE</sequence>
<feature type="region of interest" description="Disordered" evidence="1">
    <location>
        <begin position="128"/>
        <end position="155"/>
    </location>
</feature>
<dbReference type="SUPFAM" id="SSF46785">
    <property type="entry name" value="Winged helix' DNA-binding domain"/>
    <property type="match status" value="1"/>
</dbReference>
<proteinExistence type="predicted"/>
<dbReference type="STRING" id="1203610.HMPREF1536_03194"/>
<evidence type="ECO:0000313" key="3">
    <source>
        <dbReference type="Proteomes" id="UP000033035"/>
    </source>
</evidence>
<evidence type="ECO:0000256" key="1">
    <source>
        <dbReference type="SAM" id="MobiDB-lite"/>
    </source>
</evidence>
<dbReference type="PATRIC" id="fig|1203610.3.peg.3259"/>
<name>A0A0F5JDY7_9BACT</name>
<dbReference type="InterPro" id="IPR036388">
    <property type="entry name" value="WH-like_DNA-bd_sf"/>
</dbReference>
<dbReference type="Proteomes" id="UP000033035">
    <property type="component" value="Unassembled WGS sequence"/>
</dbReference>
<dbReference type="EMBL" id="AQHW01000015">
    <property type="protein sequence ID" value="KKB55720.1"/>
    <property type="molecule type" value="Genomic_DNA"/>
</dbReference>
<dbReference type="RefSeq" id="WP_147337514.1">
    <property type="nucleotide sequence ID" value="NZ_AUAE01000008.1"/>
</dbReference>
<gene>
    <name evidence="2" type="ORF">HMPREF1536_03194</name>
</gene>
<dbReference type="HOGENOM" id="CLU_142846_0_0_10"/>
<accession>A0A0F5JDY7</accession>
<evidence type="ECO:0008006" key="4">
    <source>
        <dbReference type="Google" id="ProtNLM"/>
    </source>
</evidence>
<dbReference type="InterPro" id="IPR036390">
    <property type="entry name" value="WH_DNA-bd_sf"/>
</dbReference>